<sequence length="158" mass="16927">MSNIPEPTLPPSRPRRSSFATATPVTSAPSKSPQKPAAEPKVAGQGSESPPALPPEPKPTAATTRQTPRAPAERPSASPAPRSATAKRSPAYSRDILLSVSDEQKARLESTVAWTMARTGVKSQQAFIRWGIDELCSRLEQEYNDGKPFDPIPGQNAE</sequence>
<feature type="compositionally biased region" description="Low complexity" evidence="1">
    <location>
        <begin position="59"/>
        <end position="91"/>
    </location>
</feature>
<keyword evidence="3" id="KW-1185">Reference proteome</keyword>
<name>A0ABQ0HX51_GORRU</name>
<feature type="region of interest" description="Disordered" evidence="1">
    <location>
        <begin position="1"/>
        <end position="95"/>
    </location>
</feature>
<accession>A0ABQ0HX51</accession>
<reference evidence="2 3" key="1">
    <citation type="submission" date="2012-08" db="EMBL/GenBank/DDBJ databases">
        <title>Whole genome shotgun sequence of Gordonia rubripertincta NBRC 101908.</title>
        <authorList>
            <person name="Takarada H."/>
            <person name="Hosoyama A."/>
            <person name="Tsuchikane K."/>
            <person name="Katsumata H."/>
            <person name="Baba S."/>
            <person name="Ohji S."/>
            <person name="Yamazaki S."/>
            <person name="Fujita N."/>
        </authorList>
    </citation>
    <scope>NUCLEOTIDE SEQUENCE [LARGE SCALE GENOMIC DNA]</scope>
    <source>
        <strain evidence="2 3">NBRC 101908</strain>
    </source>
</reference>
<dbReference type="Gene3D" id="6.10.180.30">
    <property type="match status" value="1"/>
</dbReference>
<evidence type="ECO:0000313" key="2">
    <source>
        <dbReference type="EMBL" id="GAB86840.1"/>
    </source>
</evidence>
<organism evidence="2 3">
    <name type="scientific">Gordonia rubripertincta NBRC 101908</name>
    <dbReference type="NCBI Taxonomy" id="1077975"/>
    <lineage>
        <taxon>Bacteria</taxon>
        <taxon>Bacillati</taxon>
        <taxon>Actinomycetota</taxon>
        <taxon>Actinomycetes</taxon>
        <taxon>Mycobacteriales</taxon>
        <taxon>Gordoniaceae</taxon>
        <taxon>Gordonia</taxon>
    </lineage>
</organism>
<evidence type="ECO:0000256" key="1">
    <source>
        <dbReference type="SAM" id="MobiDB-lite"/>
    </source>
</evidence>
<dbReference type="EMBL" id="BAHB01000082">
    <property type="protein sequence ID" value="GAB86840.1"/>
    <property type="molecule type" value="Genomic_DNA"/>
</dbReference>
<comment type="caution">
    <text evidence="2">The sequence shown here is derived from an EMBL/GenBank/DDBJ whole genome shotgun (WGS) entry which is preliminary data.</text>
</comment>
<protein>
    <recommendedName>
        <fullName evidence="4">Centromere-binding protein ParB C-terminal domain-containing protein</fullName>
    </recommendedName>
</protein>
<evidence type="ECO:0000313" key="3">
    <source>
        <dbReference type="Proteomes" id="UP000010744"/>
    </source>
</evidence>
<evidence type="ECO:0008006" key="4">
    <source>
        <dbReference type="Google" id="ProtNLM"/>
    </source>
</evidence>
<dbReference type="Proteomes" id="UP000010744">
    <property type="component" value="Unassembled WGS sequence"/>
</dbReference>
<gene>
    <name evidence="2" type="ORF">GORBP_082_00090</name>
</gene>
<proteinExistence type="predicted"/>
<feature type="compositionally biased region" description="Polar residues" evidence="1">
    <location>
        <begin position="19"/>
        <end position="33"/>
    </location>
</feature>